<reference evidence="3" key="1">
    <citation type="submission" date="2023-03" db="EMBL/GenBank/DDBJ databases">
        <title>Massive genome expansion in bonnet fungi (Mycena s.s.) driven by repeated elements and novel gene families across ecological guilds.</title>
        <authorList>
            <consortium name="Lawrence Berkeley National Laboratory"/>
            <person name="Harder C.B."/>
            <person name="Miyauchi S."/>
            <person name="Viragh M."/>
            <person name="Kuo A."/>
            <person name="Thoen E."/>
            <person name="Andreopoulos B."/>
            <person name="Lu D."/>
            <person name="Skrede I."/>
            <person name="Drula E."/>
            <person name="Henrissat B."/>
            <person name="Morin E."/>
            <person name="Kohler A."/>
            <person name="Barry K."/>
            <person name="LaButti K."/>
            <person name="Morin E."/>
            <person name="Salamov A."/>
            <person name="Lipzen A."/>
            <person name="Mereny Z."/>
            <person name="Hegedus B."/>
            <person name="Baldrian P."/>
            <person name="Stursova M."/>
            <person name="Weitz H."/>
            <person name="Taylor A."/>
            <person name="Grigoriev I.V."/>
            <person name="Nagy L.G."/>
            <person name="Martin F."/>
            <person name="Kauserud H."/>
        </authorList>
    </citation>
    <scope>NUCLEOTIDE SEQUENCE</scope>
    <source>
        <strain evidence="3">CBHHK002</strain>
    </source>
</reference>
<evidence type="ECO:0000256" key="2">
    <source>
        <dbReference type="SAM" id="SignalP"/>
    </source>
</evidence>
<comment type="caution">
    <text evidence="3">The sequence shown here is derived from an EMBL/GenBank/DDBJ whole genome shotgun (WGS) entry which is preliminary data.</text>
</comment>
<feature type="chain" id="PRO_5042191332" evidence="2">
    <location>
        <begin position="25"/>
        <end position="236"/>
    </location>
</feature>
<accession>A0AAD6Z7N3</accession>
<dbReference type="AlphaFoldDB" id="A0AAD6Z7N3"/>
<feature type="region of interest" description="Disordered" evidence="1">
    <location>
        <begin position="165"/>
        <end position="189"/>
    </location>
</feature>
<sequence length="236" mass="23973">MMFSTTLTSAAVLLSLVLHASAHAMPLPALGVTGSPVRNDAQRLSTAKPCGNTDIASNLDKATAVPVEADGSTVMLNVTNFNPGADGSRSVSVLVDPTGTGKNFVSAKVTKNGDPAPKTNGSDKVTLSLPAGTKCTGGKTGNLCLLSVKSSAGFGACTVVSQLSSGSSDSTPSASASAAPVSTKVPCKSSKNKRRAVVRLFLFLPPSLSSVPSLSSAWCTNLRTGHPRRARPAHRV</sequence>
<keyword evidence="2" id="KW-0732">Signal</keyword>
<evidence type="ECO:0000313" key="4">
    <source>
        <dbReference type="Proteomes" id="UP001218218"/>
    </source>
</evidence>
<organism evidence="3 4">
    <name type="scientific">Mycena albidolilacea</name>
    <dbReference type="NCBI Taxonomy" id="1033008"/>
    <lineage>
        <taxon>Eukaryota</taxon>
        <taxon>Fungi</taxon>
        <taxon>Dikarya</taxon>
        <taxon>Basidiomycota</taxon>
        <taxon>Agaricomycotina</taxon>
        <taxon>Agaricomycetes</taxon>
        <taxon>Agaricomycetidae</taxon>
        <taxon>Agaricales</taxon>
        <taxon>Marasmiineae</taxon>
        <taxon>Mycenaceae</taxon>
        <taxon>Mycena</taxon>
    </lineage>
</organism>
<evidence type="ECO:0000256" key="1">
    <source>
        <dbReference type="SAM" id="MobiDB-lite"/>
    </source>
</evidence>
<dbReference type="EMBL" id="JARIHO010000076">
    <property type="protein sequence ID" value="KAJ7310891.1"/>
    <property type="molecule type" value="Genomic_DNA"/>
</dbReference>
<name>A0AAD6Z7N3_9AGAR</name>
<feature type="compositionally biased region" description="Low complexity" evidence="1">
    <location>
        <begin position="165"/>
        <end position="186"/>
    </location>
</feature>
<gene>
    <name evidence="3" type="ORF">DFH08DRAFT_454495</name>
</gene>
<dbReference type="PANTHER" id="PTHR34618">
    <property type="entry name" value="SURFACE PROTEIN MAS1, PUTATIVE-RELATED"/>
    <property type="match status" value="1"/>
</dbReference>
<dbReference type="Pfam" id="PF11327">
    <property type="entry name" value="Egh16-like"/>
    <property type="match status" value="1"/>
</dbReference>
<keyword evidence="4" id="KW-1185">Reference proteome</keyword>
<proteinExistence type="predicted"/>
<dbReference type="Proteomes" id="UP001218218">
    <property type="component" value="Unassembled WGS sequence"/>
</dbReference>
<feature type="signal peptide" evidence="2">
    <location>
        <begin position="1"/>
        <end position="24"/>
    </location>
</feature>
<protein>
    <submittedName>
        <fullName evidence="3">Uncharacterized protein</fullName>
    </submittedName>
</protein>
<evidence type="ECO:0000313" key="3">
    <source>
        <dbReference type="EMBL" id="KAJ7310891.1"/>
    </source>
</evidence>
<dbReference type="InterPro" id="IPR021476">
    <property type="entry name" value="Egh16-like"/>
</dbReference>
<dbReference type="PANTHER" id="PTHR34618:SF1">
    <property type="entry name" value="SECRETED PROTEIN"/>
    <property type="match status" value="1"/>
</dbReference>